<dbReference type="InterPro" id="IPR001991">
    <property type="entry name" value="Na-dicarboxylate_symporter"/>
</dbReference>
<evidence type="ECO:0000256" key="4">
    <source>
        <dbReference type="ARBA" id="ARBA00022692"/>
    </source>
</evidence>
<comment type="subcellular location">
    <subcellularLocation>
        <location evidence="1 9">Membrane</location>
        <topology evidence="1 9">Multi-pass membrane protein</topology>
    </subcellularLocation>
</comment>
<evidence type="ECO:0000256" key="1">
    <source>
        <dbReference type="ARBA" id="ARBA00004141"/>
    </source>
</evidence>
<dbReference type="PROSITE" id="PS00713">
    <property type="entry name" value="NA_DICARBOXYL_SYMP_1"/>
    <property type="match status" value="1"/>
</dbReference>
<comment type="similarity">
    <text evidence="2 9">Belongs to the dicarboxylate/amino acid:cation symporter (DAACS) (TC 2.A.23) family.</text>
</comment>
<sequence length="164" mass="18226">MARIAKENILLIFTVAGVVAGILLGITLRDPDVRWSKRHLSYLRFPGDVFVQMLKMLILPLIMSSIITSLASVDPHTAGKLGMISLLYYFITTMMAVILGIILVVMIQPGKWMATNIEEIVGEVNKAPCISTAVDTILDLVRYNLSSNKVRNAIYFGMLQLQMI</sequence>
<evidence type="ECO:0000256" key="7">
    <source>
        <dbReference type="ARBA" id="ARBA00023136"/>
    </source>
</evidence>
<evidence type="ECO:0000256" key="8">
    <source>
        <dbReference type="ARBA" id="ARBA00023180"/>
    </source>
</evidence>
<reference evidence="12" key="1">
    <citation type="submission" date="2017-02" db="UniProtKB">
        <authorList>
            <consortium name="WormBaseParasite"/>
        </authorList>
    </citation>
    <scope>IDENTIFICATION</scope>
</reference>
<keyword evidence="5 9" id="KW-0769">Symport</keyword>
<dbReference type="PANTHER" id="PTHR11958:SF105">
    <property type="entry name" value="SODIUM-DEPENDENT EXCITATORY AMINO ACID TRANSPORTER GLT-4-RELATED"/>
    <property type="match status" value="1"/>
</dbReference>
<keyword evidence="7 9" id="KW-0472">Membrane</keyword>
<dbReference type="Proteomes" id="UP000268014">
    <property type="component" value="Unassembled WGS sequence"/>
</dbReference>
<dbReference type="PRINTS" id="PR00173">
    <property type="entry name" value="EDTRNSPORT"/>
</dbReference>
<dbReference type="SUPFAM" id="SSF118215">
    <property type="entry name" value="Proton glutamate symport protein"/>
    <property type="match status" value="1"/>
</dbReference>
<proteinExistence type="inferred from homology"/>
<dbReference type="GO" id="GO:0015175">
    <property type="term" value="F:neutral L-amino acid transmembrane transporter activity"/>
    <property type="evidence" value="ECO:0007669"/>
    <property type="project" value="TreeGrafter"/>
</dbReference>
<dbReference type="Pfam" id="PF00375">
    <property type="entry name" value="SDF"/>
    <property type="match status" value="1"/>
</dbReference>
<organism evidence="12">
    <name type="scientific">Haemonchus placei</name>
    <name type="common">Barber's pole worm</name>
    <dbReference type="NCBI Taxonomy" id="6290"/>
    <lineage>
        <taxon>Eukaryota</taxon>
        <taxon>Metazoa</taxon>
        <taxon>Ecdysozoa</taxon>
        <taxon>Nematoda</taxon>
        <taxon>Chromadorea</taxon>
        <taxon>Rhabditida</taxon>
        <taxon>Rhabditina</taxon>
        <taxon>Rhabditomorpha</taxon>
        <taxon>Strongyloidea</taxon>
        <taxon>Trichostrongylidae</taxon>
        <taxon>Haemonchus</taxon>
    </lineage>
</organism>
<evidence type="ECO:0000256" key="3">
    <source>
        <dbReference type="ARBA" id="ARBA00022448"/>
    </source>
</evidence>
<evidence type="ECO:0000256" key="9">
    <source>
        <dbReference type="RuleBase" id="RU361216"/>
    </source>
</evidence>
<keyword evidence="11" id="KW-1185">Reference proteome</keyword>
<accession>A0A0N4WJ95</accession>
<keyword evidence="8" id="KW-0325">Glycoprotein</keyword>
<evidence type="ECO:0000313" key="12">
    <source>
        <dbReference type="WBParaSite" id="HPLM_0001107401-mRNA-1"/>
    </source>
</evidence>
<name>A0A0N4WJ95_HAEPC</name>
<dbReference type="PANTHER" id="PTHR11958">
    <property type="entry name" value="SODIUM/DICARBOXYLATE SYMPORTER-RELATED"/>
    <property type="match status" value="1"/>
</dbReference>
<dbReference type="STRING" id="6290.A0A0N4WJ95"/>
<evidence type="ECO:0000313" key="11">
    <source>
        <dbReference type="Proteomes" id="UP000268014"/>
    </source>
</evidence>
<dbReference type="InterPro" id="IPR018107">
    <property type="entry name" value="Na-dicarboxylate_symporter_CS"/>
</dbReference>
<dbReference type="OrthoDB" id="6284679at2759"/>
<evidence type="ECO:0000256" key="5">
    <source>
        <dbReference type="ARBA" id="ARBA00022847"/>
    </source>
</evidence>
<protein>
    <recommendedName>
        <fullName evidence="9">Amino acid transporter</fullName>
    </recommendedName>
</protein>
<comment type="caution">
    <text evidence="9">Lacks conserved residue(s) required for the propagation of feature annotation.</text>
</comment>
<feature type="transmembrane region" description="Helical" evidence="9">
    <location>
        <begin position="49"/>
        <end position="73"/>
    </location>
</feature>
<evidence type="ECO:0000256" key="6">
    <source>
        <dbReference type="ARBA" id="ARBA00022989"/>
    </source>
</evidence>
<feature type="transmembrane region" description="Helical" evidence="9">
    <location>
        <begin position="85"/>
        <end position="107"/>
    </location>
</feature>
<dbReference type="EMBL" id="UZAF01017462">
    <property type="protein sequence ID" value="VDO41897.1"/>
    <property type="molecule type" value="Genomic_DNA"/>
</dbReference>
<dbReference type="GO" id="GO:0015501">
    <property type="term" value="F:glutamate:sodium symporter activity"/>
    <property type="evidence" value="ECO:0007669"/>
    <property type="project" value="TreeGrafter"/>
</dbReference>
<dbReference type="GO" id="GO:0005313">
    <property type="term" value="F:L-glutamate transmembrane transporter activity"/>
    <property type="evidence" value="ECO:0007669"/>
    <property type="project" value="TreeGrafter"/>
</dbReference>
<evidence type="ECO:0000313" key="10">
    <source>
        <dbReference type="EMBL" id="VDO41897.1"/>
    </source>
</evidence>
<keyword evidence="3 9" id="KW-0813">Transport</keyword>
<dbReference type="Gene3D" id="1.10.3860.10">
    <property type="entry name" value="Sodium:dicarboxylate symporter"/>
    <property type="match status" value="1"/>
</dbReference>
<dbReference type="WBParaSite" id="HPLM_0001107401-mRNA-1">
    <property type="protein sequence ID" value="HPLM_0001107401-mRNA-1"/>
    <property type="gene ID" value="HPLM_0001107401"/>
</dbReference>
<dbReference type="GO" id="GO:0005886">
    <property type="term" value="C:plasma membrane"/>
    <property type="evidence" value="ECO:0007669"/>
    <property type="project" value="TreeGrafter"/>
</dbReference>
<dbReference type="AlphaFoldDB" id="A0A0N4WJ95"/>
<reference evidence="10 11" key="2">
    <citation type="submission" date="2018-11" db="EMBL/GenBank/DDBJ databases">
        <authorList>
            <consortium name="Pathogen Informatics"/>
        </authorList>
    </citation>
    <scope>NUCLEOTIDE SEQUENCE [LARGE SCALE GENOMIC DNA]</scope>
    <source>
        <strain evidence="10 11">MHpl1</strain>
    </source>
</reference>
<evidence type="ECO:0000256" key="2">
    <source>
        <dbReference type="ARBA" id="ARBA00006148"/>
    </source>
</evidence>
<keyword evidence="6 9" id="KW-1133">Transmembrane helix</keyword>
<keyword evidence="4 9" id="KW-0812">Transmembrane</keyword>
<gene>
    <name evidence="10" type="ORF">HPLM_LOCUS11066</name>
</gene>
<dbReference type="InterPro" id="IPR050746">
    <property type="entry name" value="DAACS"/>
</dbReference>
<dbReference type="OMA" id="MHYEVER"/>
<dbReference type="InterPro" id="IPR036458">
    <property type="entry name" value="Na:dicarbo_symporter_sf"/>
</dbReference>
<feature type="transmembrane region" description="Helical" evidence="9">
    <location>
        <begin position="9"/>
        <end position="29"/>
    </location>
</feature>